<dbReference type="AlphaFoldDB" id="M0B0V7"/>
<comment type="caution">
    <text evidence="2">The sequence shown here is derived from an EMBL/GenBank/DDBJ whole genome shotgun (WGS) entry which is preliminary data.</text>
</comment>
<gene>
    <name evidence="2" type="ORF">C480_12886</name>
</gene>
<proteinExistence type="predicted"/>
<dbReference type="CDD" id="cd00090">
    <property type="entry name" value="HTH_ARSR"/>
    <property type="match status" value="1"/>
</dbReference>
<dbReference type="OrthoDB" id="21363at2157"/>
<dbReference type="InterPro" id="IPR001845">
    <property type="entry name" value="HTH_ArsR_DNA-bd_dom"/>
</dbReference>
<dbReference type="PANTHER" id="PTHR38600:SF2">
    <property type="entry name" value="SLL0088 PROTEIN"/>
    <property type="match status" value="1"/>
</dbReference>
<sequence length="111" mass="12262">MVDQRTAADLDAIFQALSHPTRRALIEDLATGPASVTELAEPHDISLAAVSKHLQVLEDAGLIEVEQDGRVRQCQLEAAPLSVAFGWLTQYRVFWDDRLDALADHLENEGQ</sequence>
<evidence type="ECO:0000313" key="3">
    <source>
        <dbReference type="Proteomes" id="UP000011591"/>
    </source>
</evidence>
<dbReference type="Gene3D" id="1.10.10.10">
    <property type="entry name" value="Winged helix-like DNA-binding domain superfamily/Winged helix DNA-binding domain"/>
    <property type="match status" value="1"/>
</dbReference>
<organism evidence="2 3">
    <name type="scientific">Natrialba aegyptia DSM 13077</name>
    <dbReference type="NCBI Taxonomy" id="1227491"/>
    <lineage>
        <taxon>Archaea</taxon>
        <taxon>Methanobacteriati</taxon>
        <taxon>Methanobacteriota</taxon>
        <taxon>Stenosarchaea group</taxon>
        <taxon>Halobacteria</taxon>
        <taxon>Halobacteriales</taxon>
        <taxon>Natrialbaceae</taxon>
        <taxon>Natrialba</taxon>
    </lineage>
</organism>
<dbReference type="PANTHER" id="PTHR38600">
    <property type="entry name" value="TRANSCRIPTIONAL REGULATORY PROTEIN"/>
    <property type="match status" value="1"/>
</dbReference>
<protein>
    <submittedName>
        <fullName evidence="2">ArsR family transcriptional regulator</fullName>
    </submittedName>
</protein>
<evidence type="ECO:0000313" key="2">
    <source>
        <dbReference type="EMBL" id="ELZ04410.1"/>
    </source>
</evidence>
<dbReference type="PATRIC" id="fig|1227491.4.peg.2648"/>
<dbReference type="SMART" id="SM00418">
    <property type="entry name" value="HTH_ARSR"/>
    <property type="match status" value="1"/>
</dbReference>
<dbReference type="InterPro" id="IPR036390">
    <property type="entry name" value="WH_DNA-bd_sf"/>
</dbReference>
<keyword evidence="3" id="KW-1185">Reference proteome</keyword>
<reference evidence="2 3" key="1">
    <citation type="journal article" date="2014" name="PLoS Genet.">
        <title>Phylogenetically driven sequencing of extremely halophilic archaea reveals strategies for static and dynamic osmo-response.</title>
        <authorList>
            <person name="Becker E.A."/>
            <person name="Seitzer P.M."/>
            <person name="Tritt A."/>
            <person name="Larsen D."/>
            <person name="Krusor M."/>
            <person name="Yao A.I."/>
            <person name="Wu D."/>
            <person name="Madern D."/>
            <person name="Eisen J.A."/>
            <person name="Darling A.E."/>
            <person name="Facciotti M.T."/>
        </authorList>
    </citation>
    <scope>NUCLEOTIDE SEQUENCE [LARGE SCALE GENOMIC DNA]</scope>
    <source>
        <strain evidence="2 3">DSM 13077</strain>
    </source>
</reference>
<feature type="domain" description="HTH arsR-type" evidence="1">
    <location>
        <begin position="2"/>
        <end position="96"/>
    </location>
</feature>
<dbReference type="InterPro" id="IPR036388">
    <property type="entry name" value="WH-like_DNA-bd_sf"/>
</dbReference>
<dbReference type="SUPFAM" id="SSF46785">
    <property type="entry name" value="Winged helix' DNA-binding domain"/>
    <property type="match status" value="1"/>
</dbReference>
<dbReference type="InterPro" id="IPR011991">
    <property type="entry name" value="ArsR-like_HTH"/>
</dbReference>
<dbReference type="Pfam" id="PF12840">
    <property type="entry name" value="HTH_20"/>
    <property type="match status" value="1"/>
</dbReference>
<evidence type="ECO:0000259" key="1">
    <source>
        <dbReference type="PROSITE" id="PS50987"/>
    </source>
</evidence>
<dbReference type="GO" id="GO:0003700">
    <property type="term" value="F:DNA-binding transcription factor activity"/>
    <property type="evidence" value="ECO:0007669"/>
    <property type="project" value="InterPro"/>
</dbReference>
<dbReference type="PROSITE" id="PS50987">
    <property type="entry name" value="HTH_ARSR_2"/>
    <property type="match status" value="1"/>
</dbReference>
<accession>M0B0V7</accession>
<dbReference type="PRINTS" id="PR00778">
    <property type="entry name" value="HTHARSR"/>
</dbReference>
<name>M0B0V7_9EURY</name>
<dbReference type="NCBIfam" id="NF033788">
    <property type="entry name" value="HTH_metalloreg"/>
    <property type="match status" value="1"/>
</dbReference>
<dbReference type="Proteomes" id="UP000011591">
    <property type="component" value="Unassembled WGS sequence"/>
</dbReference>
<dbReference type="EMBL" id="AOIP01000031">
    <property type="protein sequence ID" value="ELZ04410.1"/>
    <property type="molecule type" value="Genomic_DNA"/>
</dbReference>
<dbReference type="RefSeq" id="WP_006666019.1">
    <property type="nucleotide sequence ID" value="NZ_AOIP01000031.1"/>
</dbReference>